<evidence type="ECO:0000313" key="2">
    <source>
        <dbReference type="EMBL" id="MCO6160814.1"/>
    </source>
</evidence>
<organism evidence="2 3">
    <name type="scientific">Asaia lannensis NBRC 102526</name>
    <dbReference type="NCBI Taxonomy" id="1307926"/>
    <lineage>
        <taxon>Bacteria</taxon>
        <taxon>Pseudomonadati</taxon>
        <taxon>Pseudomonadota</taxon>
        <taxon>Alphaproteobacteria</taxon>
        <taxon>Acetobacterales</taxon>
        <taxon>Acetobacteraceae</taxon>
        <taxon>Asaia</taxon>
    </lineage>
</organism>
<dbReference type="RefSeq" id="WP_252849838.1">
    <property type="nucleotide sequence ID" value="NZ_BAPW01000002.1"/>
</dbReference>
<dbReference type="Proteomes" id="UP001523401">
    <property type="component" value="Unassembled WGS sequence"/>
</dbReference>
<evidence type="ECO:0000313" key="3">
    <source>
        <dbReference type="Proteomes" id="UP001523401"/>
    </source>
</evidence>
<comment type="caution">
    <text evidence="2">The sequence shown here is derived from an EMBL/GenBank/DDBJ whole genome shotgun (WGS) entry which is preliminary data.</text>
</comment>
<name>A0ABT1CLD2_9PROT</name>
<dbReference type="EMBL" id="JAMXQU010000010">
    <property type="protein sequence ID" value="MCO6160814.1"/>
    <property type="molecule type" value="Genomic_DNA"/>
</dbReference>
<gene>
    <name evidence="2" type="ORF">NF685_12300</name>
</gene>
<evidence type="ECO:0008006" key="4">
    <source>
        <dbReference type="Google" id="ProtNLM"/>
    </source>
</evidence>
<accession>A0ABT1CLD2</accession>
<evidence type="ECO:0000256" key="1">
    <source>
        <dbReference type="SAM" id="MobiDB-lite"/>
    </source>
</evidence>
<keyword evidence="3" id="KW-1185">Reference proteome</keyword>
<reference evidence="2 3" key="1">
    <citation type="submission" date="2022-06" db="EMBL/GenBank/DDBJ databases">
        <title>Whole-genome of Asaia lannensis strain LMG 27011T.</title>
        <authorList>
            <person name="Sombolestani A."/>
        </authorList>
    </citation>
    <scope>NUCLEOTIDE SEQUENCE [LARGE SCALE GENOMIC DNA]</scope>
    <source>
        <strain evidence="2 3">NBRC 102526</strain>
    </source>
</reference>
<feature type="region of interest" description="Disordered" evidence="1">
    <location>
        <begin position="31"/>
        <end position="50"/>
    </location>
</feature>
<proteinExistence type="predicted"/>
<protein>
    <recommendedName>
        <fullName evidence="4">Transposase</fullName>
    </recommendedName>
</protein>
<sequence length="87" mass="9788">MRISKDRPGRGKAFRATTGEELVALLARKDRDAEKSVSRPVAVMEEERDETGALPAGHCVTWGALWRGEQMPVYRDVCGYGRWLPRS</sequence>